<evidence type="ECO:0000256" key="2">
    <source>
        <dbReference type="SAM" id="MobiDB-lite"/>
    </source>
</evidence>
<reference evidence="3 4" key="1">
    <citation type="journal article" date="2019" name="Int. J. Syst. Evol. Microbiol.">
        <title>The Global Catalogue of Microorganisms (GCM) 10K type strain sequencing project: providing services to taxonomists for standard genome sequencing and annotation.</title>
        <authorList>
            <consortium name="The Broad Institute Genomics Platform"/>
            <consortium name="The Broad Institute Genome Sequencing Center for Infectious Disease"/>
            <person name="Wu L."/>
            <person name="Ma J."/>
        </authorList>
    </citation>
    <scope>NUCLEOTIDE SEQUENCE [LARGE SCALE GENOMIC DNA]</scope>
    <source>
        <strain evidence="3 4">JCM 16001</strain>
    </source>
</reference>
<name>A0ABN2HGH0_9ACTN</name>
<evidence type="ECO:0000313" key="4">
    <source>
        <dbReference type="Proteomes" id="UP001499851"/>
    </source>
</evidence>
<accession>A0ABN2HGH0</accession>
<keyword evidence="4" id="KW-1185">Reference proteome</keyword>
<evidence type="ECO:0000313" key="3">
    <source>
        <dbReference type="EMBL" id="GAA1687574.1"/>
    </source>
</evidence>
<feature type="coiled-coil region" evidence="1">
    <location>
        <begin position="444"/>
        <end position="471"/>
    </location>
</feature>
<dbReference type="EMBL" id="BAAAQF010000018">
    <property type="protein sequence ID" value="GAA1687574.1"/>
    <property type="molecule type" value="Genomic_DNA"/>
</dbReference>
<feature type="compositionally biased region" description="Pro residues" evidence="2">
    <location>
        <begin position="315"/>
        <end position="328"/>
    </location>
</feature>
<gene>
    <name evidence="3" type="ORF">GCM10009830_38960</name>
</gene>
<comment type="caution">
    <text evidence="3">The sequence shown here is derived from an EMBL/GenBank/DDBJ whole genome shotgun (WGS) entry which is preliminary data.</text>
</comment>
<dbReference type="RefSeq" id="WP_344489840.1">
    <property type="nucleotide sequence ID" value="NZ_BAAAQF010000018.1"/>
</dbReference>
<proteinExistence type="predicted"/>
<feature type="compositionally biased region" description="Low complexity" evidence="2">
    <location>
        <begin position="329"/>
        <end position="371"/>
    </location>
</feature>
<sequence>MTLFYQAVLRDSGQRLGPRLRRGFAAWAAVDDDGAPLIERSRGRTRVTLADTAVCGRYTLDEPTGRGRLRTTATWAEGRRPDRSWVTVTVEGDLSETAAAVRAPGFVAAYLATGRATDGAVPVEAGAQVVGPEEVKDLTRRLAHPSRAVPVVVLTVDRSDPAVAAACADHLAEALAGIAAVVRLYDTRTQEDLNTWLGADLSVFGGGLRTYLPGVRPGEESYAMRHQPRGGSAIREHGTRALDVVITGVVELSAHRQVPADVRQTAQRVDRVLAGTLDPADLHAAPPSPAAIAAPRPPRAPRQPGAPLAETLPPATGPAPAPPVPATPAPAAQPAAAATRAEPAAGPPAAAAPPESTAPPAAGPASLPADLAADDGTGRLAAEIAERLAGHLDDAVLEALVDMARGGDSETTALIRTMSAHLEALTRAVEATGLLGRRGRGDDLERLRREHDRLELDYVELQEHERKAQDRIRWLEARLAEHADPVYGVQDDDPEGVLDAESLMDVVQRARKQLRRLELPDGLDTEVSRLDVTYPRQRRRWTGKAWDALRALDAYAAARAEARFTGGFYDWCSRPLPGEPHIVPTMVSMKESDSVSGNPKYYRARLFRVPAEIDPSGRVYMPAHIKLQAVGSPAPRMHFLDDAGGATGKVWIGYLGDHLPNTRTN</sequence>
<evidence type="ECO:0000256" key="1">
    <source>
        <dbReference type="SAM" id="Coils"/>
    </source>
</evidence>
<feature type="compositionally biased region" description="Low complexity" evidence="2">
    <location>
        <begin position="302"/>
        <end position="314"/>
    </location>
</feature>
<feature type="region of interest" description="Disordered" evidence="2">
    <location>
        <begin position="278"/>
        <end position="373"/>
    </location>
</feature>
<dbReference type="Proteomes" id="UP001499851">
    <property type="component" value="Unassembled WGS sequence"/>
</dbReference>
<protein>
    <submittedName>
        <fullName evidence="3">Uncharacterized protein</fullName>
    </submittedName>
</protein>
<organism evidence="3 4">
    <name type="scientific">Glycomyces endophyticus</name>
    <dbReference type="NCBI Taxonomy" id="480996"/>
    <lineage>
        <taxon>Bacteria</taxon>
        <taxon>Bacillati</taxon>
        <taxon>Actinomycetota</taxon>
        <taxon>Actinomycetes</taxon>
        <taxon>Glycomycetales</taxon>
        <taxon>Glycomycetaceae</taxon>
        <taxon>Glycomyces</taxon>
    </lineage>
</organism>
<keyword evidence="1" id="KW-0175">Coiled coil</keyword>